<dbReference type="Pfam" id="PF09643">
    <property type="entry name" value="YopX"/>
    <property type="match status" value="1"/>
</dbReference>
<name>A0AB36J252_9BACL</name>
<dbReference type="Proteomes" id="UP000187323">
    <property type="component" value="Unassembled WGS sequence"/>
</dbReference>
<feature type="domain" description="YopX protein" evidence="1">
    <location>
        <begin position="36"/>
        <end position="89"/>
    </location>
</feature>
<dbReference type="Gene3D" id="2.30.30.290">
    <property type="entry name" value="YopX-like domains"/>
    <property type="match status" value="1"/>
</dbReference>
<evidence type="ECO:0000259" key="1">
    <source>
        <dbReference type="Pfam" id="PF09643"/>
    </source>
</evidence>
<reference evidence="2 3" key="1">
    <citation type="submission" date="2016-10" db="EMBL/GenBank/DDBJ databases">
        <title>Paenibacillus species isolates.</title>
        <authorList>
            <person name="Beno S.M."/>
        </authorList>
    </citation>
    <scope>NUCLEOTIDE SEQUENCE [LARGE SCALE GENOMIC DNA]</scope>
    <source>
        <strain evidence="2 3">FSL H7-0918</strain>
    </source>
</reference>
<dbReference type="AlphaFoldDB" id="A0AB36J252"/>
<dbReference type="InterPro" id="IPR023385">
    <property type="entry name" value="YopX-like_C"/>
</dbReference>
<sequence length="106" mass="12644">MGREIKYKAWLPTIKKMTYGHTLEQWLLDFPHLEDFSEDTVWLQYTGLKDKNGREIYEGDFIQNENTIGEIEWVQEHCAFMAFTRNPSFYRYLESDGQLNLTEIIG</sequence>
<evidence type="ECO:0000313" key="2">
    <source>
        <dbReference type="EMBL" id="OME08877.1"/>
    </source>
</evidence>
<dbReference type="SUPFAM" id="SSF159006">
    <property type="entry name" value="YopX-like"/>
    <property type="match status" value="1"/>
</dbReference>
<comment type="caution">
    <text evidence="2">The sequence shown here is derived from an EMBL/GenBank/DDBJ whole genome shotgun (WGS) entry which is preliminary data.</text>
</comment>
<proteinExistence type="predicted"/>
<dbReference type="RefSeq" id="WP_076139099.1">
    <property type="nucleotide sequence ID" value="NZ_MPTO01000065.1"/>
</dbReference>
<accession>A0AB36J252</accession>
<feature type="non-terminal residue" evidence="2">
    <location>
        <position position="106"/>
    </location>
</feature>
<organism evidence="2 3">
    <name type="scientific">Paenibacillus odorifer</name>
    <dbReference type="NCBI Taxonomy" id="189426"/>
    <lineage>
        <taxon>Bacteria</taxon>
        <taxon>Bacillati</taxon>
        <taxon>Bacillota</taxon>
        <taxon>Bacilli</taxon>
        <taxon>Bacillales</taxon>
        <taxon>Paenibacillaceae</taxon>
        <taxon>Paenibacillus</taxon>
    </lineage>
</organism>
<dbReference type="EMBL" id="MPTO01000065">
    <property type="protein sequence ID" value="OME08877.1"/>
    <property type="molecule type" value="Genomic_DNA"/>
</dbReference>
<gene>
    <name evidence="2" type="ORF">BSK47_32135</name>
</gene>
<evidence type="ECO:0000313" key="3">
    <source>
        <dbReference type="Proteomes" id="UP000187323"/>
    </source>
</evidence>
<protein>
    <recommendedName>
        <fullName evidence="1">YopX protein domain-containing protein</fullName>
    </recommendedName>
</protein>
<dbReference type="InterPro" id="IPR019096">
    <property type="entry name" value="YopX_protein"/>
</dbReference>